<dbReference type="OrthoDB" id="4156714at2759"/>
<accession>A0A319DX05</accession>
<dbReference type="EMBL" id="KZ825809">
    <property type="protein sequence ID" value="PYH98707.1"/>
    <property type="molecule type" value="Genomic_DNA"/>
</dbReference>
<feature type="compositionally biased region" description="Basic and acidic residues" evidence="1">
    <location>
        <begin position="395"/>
        <end position="408"/>
    </location>
</feature>
<feature type="region of interest" description="Disordered" evidence="1">
    <location>
        <begin position="1"/>
        <end position="65"/>
    </location>
</feature>
<proteinExistence type="predicted"/>
<gene>
    <name evidence="2" type="ORF">BO71DRAFT_480207</name>
</gene>
<evidence type="ECO:0000313" key="3">
    <source>
        <dbReference type="Proteomes" id="UP000247810"/>
    </source>
</evidence>
<dbReference type="VEuPathDB" id="FungiDB:BO71DRAFT_480207"/>
<protein>
    <submittedName>
        <fullName evidence="2">Uncharacterized protein</fullName>
    </submittedName>
</protein>
<organism evidence="2 3">
    <name type="scientific">Aspergillus ellipticus CBS 707.79</name>
    <dbReference type="NCBI Taxonomy" id="1448320"/>
    <lineage>
        <taxon>Eukaryota</taxon>
        <taxon>Fungi</taxon>
        <taxon>Dikarya</taxon>
        <taxon>Ascomycota</taxon>
        <taxon>Pezizomycotina</taxon>
        <taxon>Eurotiomycetes</taxon>
        <taxon>Eurotiomycetidae</taxon>
        <taxon>Eurotiales</taxon>
        <taxon>Aspergillaceae</taxon>
        <taxon>Aspergillus</taxon>
        <taxon>Aspergillus subgen. Circumdati</taxon>
    </lineage>
</organism>
<dbReference type="Proteomes" id="UP000247810">
    <property type="component" value="Unassembled WGS sequence"/>
</dbReference>
<reference evidence="2 3" key="1">
    <citation type="submission" date="2018-02" db="EMBL/GenBank/DDBJ databases">
        <title>The genomes of Aspergillus section Nigri reveals drivers in fungal speciation.</title>
        <authorList>
            <consortium name="DOE Joint Genome Institute"/>
            <person name="Vesth T.C."/>
            <person name="Nybo J."/>
            <person name="Theobald S."/>
            <person name="Brandl J."/>
            <person name="Frisvad J.C."/>
            <person name="Nielsen K.F."/>
            <person name="Lyhne E.K."/>
            <person name="Kogle M.E."/>
            <person name="Kuo A."/>
            <person name="Riley R."/>
            <person name="Clum A."/>
            <person name="Nolan M."/>
            <person name="Lipzen A."/>
            <person name="Salamov A."/>
            <person name="Henrissat B."/>
            <person name="Wiebenga A."/>
            <person name="De vries R.P."/>
            <person name="Grigoriev I.V."/>
            <person name="Mortensen U.H."/>
            <person name="Andersen M.R."/>
            <person name="Baker S.E."/>
        </authorList>
    </citation>
    <scope>NUCLEOTIDE SEQUENCE [LARGE SCALE GENOMIC DNA]</scope>
    <source>
        <strain evidence="2 3">CBS 707.79</strain>
    </source>
</reference>
<evidence type="ECO:0000256" key="1">
    <source>
        <dbReference type="SAM" id="MobiDB-lite"/>
    </source>
</evidence>
<feature type="region of interest" description="Disordered" evidence="1">
    <location>
        <begin position="387"/>
        <end position="414"/>
    </location>
</feature>
<feature type="compositionally biased region" description="Polar residues" evidence="1">
    <location>
        <begin position="26"/>
        <end position="35"/>
    </location>
</feature>
<evidence type="ECO:0000313" key="2">
    <source>
        <dbReference type="EMBL" id="PYH98707.1"/>
    </source>
</evidence>
<name>A0A319DX05_9EURO</name>
<keyword evidence="3" id="KW-1185">Reference proteome</keyword>
<feature type="compositionally biased region" description="Basic residues" evidence="1">
    <location>
        <begin position="7"/>
        <end position="19"/>
    </location>
</feature>
<dbReference type="AlphaFoldDB" id="A0A319DX05"/>
<sequence length="414" mass="47417">MPQTRANTKKQALKGKRRLVREESPPASTSLTEGSDVQRGKRRKEPPSDQDKPEGSGPEREGPVPYYPRLQYAKLRTVLNRMIVYGPAVWTHDHDKWEVPKGALDYTIMGFVFERVIQDIDTLPVHQINRLIASARGYCAQWEWPTLKRLLPNNAAKEFGHRLGRCILIKTVYEDIFQTPFWYMDGKKGPDSEEDSEFSQKLQYLFERFYESNPRMAVGWRLQTQRLAAPEDNLQSPNMEFGNYHRPRQEEALERLADGVLVRGPFRWLVKQTEEAAEKSEIRRETILIFRAAIRAAADFEKWMGGRPVIRDIEALKGVYVKDSKAMMLADHVGGQPKPEFWHGSPILLVACPGMFLENSAQNGALGITIEICPAVVVPEFRPNGKAWKGVRKPLGRDDENEKEKENSDETEDV</sequence>
<feature type="compositionally biased region" description="Basic and acidic residues" evidence="1">
    <location>
        <begin position="45"/>
        <end position="62"/>
    </location>
</feature>